<organism evidence="4 5">
    <name type="scientific">Durio zibethinus</name>
    <name type="common">Durian</name>
    <dbReference type="NCBI Taxonomy" id="66656"/>
    <lineage>
        <taxon>Eukaryota</taxon>
        <taxon>Viridiplantae</taxon>
        <taxon>Streptophyta</taxon>
        <taxon>Embryophyta</taxon>
        <taxon>Tracheophyta</taxon>
        <taxon>Spermatophyta</taxon>
        <taxon>Magnoliopsida</taxon>
        <taxon>eudicotyledons</taxon>
        <taxon>Gunneridae</taxon>
        <taxon>Pentapetalae</taxon>
        <taxon>rosids</taxon>
        <taxon>malvids</taxon>
        <taxon>Malvales</taxon>
        <taxon>Malvaceae</taxon>
        <taxon>Helicteroideae</taxon>
        <taxon>Durio</taxon>
    </lineage>
</organism>
<protein>
    <submittedName>
        <fullName evidence="5">Disease resistance RPP13-like protein 1</fullName>
    </submittedName>
</protein>
<feature type="domain" description="R13L1/DRL21-like LRR repeat region" evidence="3">
    <location>
        <begin position="44"/>
        <end position="178"/>
    </location>
</feature>
<evidence type="ECO:0000259" key="3">
    <source>
        <dbReference type="Pfam" id="PF25019"/>
    </source>
</evidence>
<proteinExistence type="predicted"/>
<keyword evidence="2" id="KW-0611">Plant defense</keyword>
<dbReference type="InterPro" id="IPR056789">
    <property type="entry name" value="LRR_R13L1-DRL21"/>
</dbReference>
<dbReference type="Pfam" id="PF25019">
    <property type="entry name" value="LRR_R13L1-DRL21"/>
    <property type="match status" value="2"/>
</dbReference>
<dbReference type="GO" id="GO:0006952">
    <property type="term" value="P:defense response"/>
    <property type="evidence" value="ECO:0007669"/>
    <property type="project" value="UniProtKB-KW"/>
</dbReference>
<feature type="domain" description="R13L1/DRL21-like LRR repeat region" evidence="3">
    <location>
        <begin position="473"/>
        <end position="538"/>
    </location>
</feature>
<dbReference type="Proteomes" id="UP000515121">
    <property type="component" value="Unplaced"/>
</dbReference>
<name>A0A6P5X4B2_DURZI</name>
<evidence type="ECO:0000256" key="1">
    <source>
        <dbReference type="ARBA" id="ARBA00022614"/>
    </source>
</evidence>
<sequence>MKILVSLRHLHISYTVQVPDEIGCLTSLRTLQIFEVGTNRRWGIGQLGCLSELGGKLAISSLQNVRNKEEAQGTKMWEKKKLQKLECQCKSGRNGSRNDEEVLEGLEPHSNLKSLTIWNYNAENNPSWLVRKSVSGPSANSFQPIINLVELNLFYCENLKNLPTLGQNPNLRFLRIRDLYNVRCIGNEFYMNNNSCDSGDEKKPITLFPASEKFSLVDLKEVKEWLDIEPGVPTFPSLKKLEIVGCDKLSSVPVMSRLSSLEILTIAFCGGLSLIGDGLFPSSLKNLAIQECRKLSSIPSVEGGISFLQELRVKGCDELSKIEEGQIASTCLRDVYIWKCPKLTSIPSIDGCCSFLSLSLDGCEGLTSLPSGLGTCTSLRDLYISNCTNLKSIPEDVCQLQSLLNLYIRYCENLKSIPEGSLGCLTRLKTLELGPFSEELEEFPGLGSIHHLHSSLENLILVGWEKLSSLPDQLQQLTAPDELWIWNFSGVKALPEWLGNLSSLRSLYICDCENLGHLPYKEAMQRLSILKQLSIVGCPRLKGNFAEQSKISHIPNICGDIFGV</sequence>
<evidence type="ECO:0000313" key="4">
    <source>
        <dbReference type="Proteomes" id="UP000515121"/>
    </source>
</evidence>
<dbReference type="InterPro" id="IPR032675">
    <property type="entry name" value="LRR_dom_sf"/>
</dbReference>
<dbReference type="AlphaFoldDB" id="A0A6P5X4B2"/>
<reference evidence="5" key="1">
    <citation type="submission" date="2025-08" db="UniProtKB">
        <authorList>
            <consortium name="RefSeq"/>
        </authorList>
    </citation>
    <scope>IDENTIFICATION</scope>
    <source>
        <tissue evidence="5">Fruit stalk</tissue>
    </source>
</reference>
<evidence type="ECO:0000256" key="2">
    <source>
        <dbReference type="ARBA" id="ARBA00022821"/>
    </source>
</evidence>
<gene>
    <name evidence="5" type="primary">LOC111279858</name>
</gene>
<dbReference type="PANTHER" id="PTHR36766:SF70">
    <property type="entry name" value="DISEASE RESISTANCE PROTEIN RGA4"/>
    <property type="match status" value="1"/>
</dbReference>
<accession>A0A6P5X4B2</accession>
<dbReference type="RefSeq" id="XP_022722656.1">
    <property type="nucleotide sequence ID" value="XM_022866921.1"/>
</dbReference>
<keyword evidence="1" id="KW-0433">Leucine-rich repeat</keyword>
<dbReference type="PANTHER" id="PTHR36766">
    <property type="entry name" value="PLANT BROAD-SPECTRUM MILDEW RESISTANCE PROTEIN RPW8"/>
    <property type="match status" value="1"/>
</dbReference>
<dbReference type="OrthoDB" id="1749024at2759"/>
<dbReference type="SUPFAM" id="SSF52058">
    <property type="entry name" value="L domain-like"/>
    <property type="match status" value="3"/>
</dbReference>
<keyword evidence="4" id="KW-1185">Reference proteome</keyword>
<dbReference type="GeneID" id="111279858"/>
<dbReference type="KEGG" id="dzi:111279858"/>
<dbReference type="Gene3D" id="3.80.10.10">
    <property type="entry name" value="Ribonuclease Inhibitor"/>
    <property type="match status" value="4"/>
</dbReference>
<evidence type="ECO:0000313" key="5">
    <source>
        <dbReference type="RefSeq" id="XP_022722656.1"/>
    </source>
</evidence>